<accession>A0A0L0EYY6</accession>
<name>A0A0L0EYY6_9EUKA</name>
<reference evidence="1 2" key="1">
    <citation type="submission" date="2011-02" db="EMBL/GenBank/DDBJ databases">
        <title>The Genome Sequence of Sphaeroforma arctica JP610.</title>
        <authorList>
            <consortium name="The Broad Institute Genome Sequencing Platform"/>
            <person name="Russ C."/>
            <person name="Cuomo C."/>
            <person name="Young S.K."/>
            <person name="Zeng Q."/>
            <person name="Gargeya S."/>
            <person name="Alvarado L."/>
            <person name="Berlin A."/>
            <person name="Chapman S.B."/>
            <person name="Chen Z."/>
            <person name="Freedman E."/>
            <person name="Gellesch M."/>
            <person name="Goldberg J."/>
            <person name="Griggs A."/>
            <person name="Gujja S."/>
            <person name="Heilman E."/>
            <person name="Heiman D."/>
            <person name="Howarth C."/>
            <person name="Mehta T."/>
            <person name="Neiman D."/>
            <person name="Pearson M."/>
            <person name="Roberts A."/>
            <person name="Saif S."/>
            <person name="Shea T."/>
            <person name="Shenoy N."/>
            <person name="Sisk P."/>
            <person name="Stolte C."/>
            <person name="Sykes S."/>
            <person name="White J."/>
            <person name="Yandava C."/>
            <person name="Burger G."/>
            <person name="Gray M.W."/>
            <person name="Holland P.W.H."/>
            <person name="King N."/>
            <person name="Lang F.B.F."/>
            <person name="Roger A.J."/>
            <person name="Ruiz-Trillo I."/>
            <person name="Haas B."/>
            <person name="Nusbaum C."/>
            <person name="Birren B."/>
        </authorList>
    </citation>
    <scope>NUCLEOTIDE SEQUENCE [LARGE SCALE GENOMIC DNA]</scope>
    <source>
        <strain evidence="1 2">JP610</strain>
    </source>
</reference>
<protein>
    <submittedName>
        <fullName evidence="1">Uncharacterized protein</fullName>
    </submittedName>
</protein>
<sequence>VNNVSSLDFNPRLNTSSYVNVVSELEEREVALKGLRINIADQTVYPASFGLHNDVLNMVANLW</sequence>
<keyword evidence="2" id="KW-1185">Reference proteome</keyword>
<evidence type="ECO:0000313" key="2">
    <source>
        <dbReference type="Proteomes" id="UP000054560"/>
    </source>
</evidence>
<organism evidence="1 2">
    <name type="scientific">Sphaeroforma arctica JP610</name>
    <dbReference type="NCBI Taxonomy" id="667725"/>
    <lineage>
        <taxon>Eukaryota</taxon>
        <taxon>Ichthyosporea</taxon>
        <taxon>Ichthyophonida</taxon>
        <taxon>Sphaeroforma</taxon>
    </lineage>
</organism>
<proteinExistence type="predicted"/>
<dbReference type="Proteomes" id="UP000054560">
    <property type="component" value="Unassembled WGS sequence"/>
</dbReference>
<feature type="non-terminal residue" evidence="1">
    <location>
        <position position="1"/>
    </location>
</feature>
<dbReference type="EMBL" id="KQ253657">
    <property type="protein sequence ID" value="KNC69705.1"/>
    <property type="molecule type" value="Genomic_DNA"/>
</dbReference>
<evidence type="ECO:0000313" key="1">
    <source>
        <dbReference type="EMBL" id="KNC69705.1"/>
    </source>
</evidence>
<dbReference type="AlphaFoldDB" id="A0A0L0EYY6"/>
<dbReference type="RefSeq" id="XP_014143607.1">
    <property type="nucleotide sequence ID" value="XM_014288132.1"/>
</dbReference>
<dbReference type="GeneID" id="25918285"/>
<dbReference type="OrthoDB" id="5152799at2759"/>
<gene>
    <name evidence="1" type="ORF">SARC_17781</name>
</gene>